<evidence type="ECO:0000313" key="1">
    <source>
        <dbReference type="EMBL" id="GBQ77205.1"/>
    </source>
</evidence>
<proteinExistence type="predicted"/>
<dbReference type="GeneID" id="47230176"/>
<comment type="caution">
    <text evidence="1">The sequence shown here is derived from an EMBL/GenBank/DDBJ whole genome shotgun (WGS) entry which is preliminary data.</text>
</comment>
<keyword evidence="2" id="KW-1185">Reference proteome</keyword>
<dbReference type="EMBL" id="BAPF01000006">
    <property type="protein sequence ID" value="GBQ77205.1"/>
    <property type="molecule type" value="Genomic_DNA"/>
</dbReference>
<reference evidence="1" key="1">
    <citation type="submission" date="2013-04" db="EMBL/GenBank/DDBJ databases">
        <title>The genome sequencing project of 58 acetic acid bacteria.</title>
        <authorList>
            <person name="Okamoto-Kainuma A."/>
            <person name="Ishikawa M."/>
            <person name="Umino S."/>
            <person name="Koizumi Y."/>
            <person name="Shiwa Y."/>
            <person name="Yoshikawa H."/>
            <person name="Matsutani M."/>
            <person name="Matsushita K."/>
        </authorList>
    </citation>
    <scope>NUCLEOTIDE SEQUENCE</scope>
    <source>
        <strain evidence="1">DSM 14337</strain>
    </source>
</reference>
<evidence type="ECO:0000313" key="2">
    <source>
        <dbReference type="Proteomes" id="UP001065047"/>
    </source>
</evidence>
<gene>
    <name evidence="1" type="ORF">AA14337_0749</name>
</gene>
<organism evidence="1 2">
    <name type="scientific">Acetobacter malorum DSM 14337</name>
    <dbReference type="NCBI Taxonomy" id="1307910"/>
    <lineage>
        <taxon>Bacteria</taxon>
        <taxon>Pseudomonadati</taxon>
        <taxon>Pseudomonadota</taxon>
        <taxon>Alphaproteobacteria</taxon>
        <taxon>Acetobacterales</taxon>
        <taxon>Acetobacteraceae</taxon>
        <taxon>Acetobacter</taxon>
    </lineage>
</organism>
<sequence length="81" mass="8816">MTKTVTEREVAILRGADKYGITVVKNQYYQVGGHGNVPVRYNASTLYALERRGLLVHDGVWRATDAGRAVLKEASGGSHVS</sequence>
<accession>A0ABQ0PP71</accession>
<dbReference type="Proteomes" id="UP001065047">
    <property type="component" value="Unassembled WGS sequence"/>
</dbReference>
<dbReference type="RefSeq" id="WP_156476840.1">
    <property type="nucleotide sequence ID" value="NZ_BAPF01000006.1"/>
</dbReference>
<name>A0ABQ0PP71_9PROT</name>
<protein>
    <submittedName>
        <fullName evidence="1">Uncharacterized protein</fullName>
    </submittedName>
</protein>